<dbReference type="NCBIfam" id="TIGR02913">
    <property type="entry name" value="HAF_rpt"/>
    <property type="match status" value="3"/>
</dbReference>
<feature type="signal peptide" evidence="1">
    <location>
        <begin position="1"/>
        <end position="31"/>
    </location>
</feature>
<proteinExistence type="predicted"/>
<dbReference type="AlphaFoldDB" id="A0A6H9YXU9"/>
<keyword evidence="1" id="KW-0732">Signal</keyword>
<feature type="chain" id="PRO_5026088285" description="HAF repeat-containing protein" evidence="1">
    <location>
        <begin position="32"/>
        <end position="357"/>
    </location>
</feature>
<comment type="caution">
    <text evidence="2">The sequence shown here is derived from an EMBL/GenBank/DDBJ whole genome shotgun (WGS) entry which is preliminary data.</text>
</comment>
<dbReference type="OrthoDB" id="3985792at2"/>
<protein>
    <recommendedName>
        <fullName evidence="4">HAF repeat-containing protein</fullName>
    </recommendedName>
</protein>
<gene>
    <name evidence="2" type="ORF">F8566_00790</name>
</gene>
<dbReference type="InterPro" id="IPR014262">
    <property type="entry name" value="HAF_rpt"/>
</dbReference>
<evidence type="ECO:0000313" key="2">
    <source>
        <dbReference type="EMBL" id="KAB2352274.1"/>
    </source>
</evidence>
<dbReference type="Proteomes" id="UP000468735">
    <property type="component" value="Unassembled WGS sequence"/>
</dbReference>
<evidence type="ECO:0000256" key="1">
    <source>
        <dbReference type="SAM" id="SignalP"/>
    </source>
</evidence>
<sequence length="357" mass="37550">MHRSRTALCSTTTLAALITITALAAAPPASADSGTAAPRELVHLGTLGGYWSIANALNNRGEVVGTSPVASGLNHAFLWKDGKMTDLGTLGGDTSTATGIDDDGRVVGCSDTRSGESHAFVWQHGIMRDIGDGGRGYCDANVSRGHIVRQYQSDPAQALAGSRAQLIRTPSIFQATWVRTEIALRPGVTAGDVNDAGQVVGADNWTVNDSGFPQNTWRAYLWKNGVAQDLGTLGGMSVANAVNEAGHVAGTSDTTEDTRMPFYWDGTTMRQLTVPQGRRYAGANGINDSNQIVGGYSASGKSEALFWNTPEQAPETLPTPQGVEGADARGINSQGWVAGYVQYAPTNPLGTRAVIWK</sequence>
<dbReference type="RefSeq" id="WP_151556927.1">
    <property type="nucleotide sequence ID" value="NZ_WBMT01000001.1"/>
</dbReference>
<name>A0A6H9YXU9_9ACTN</name>
<evidence type="ECO:0000313" key="3">
    <source>
        <dbReference type="Proteomes" id="UP000468735"/>
    </source>
</evidence>
<organism evidence="2 3">
    <name type="scientific">Actinomadura rudentiformis</name>
    <dbReference type="NCBI Taxonomy" id="359158"/>
    <lineage>
        <taxon>Bacteria</taxon>
        <taxon>Bacillati</taxon>
        <taxon>Actinomycetota</taxon>
        <taxon>Actinomycetes</taxon>
        <taxon>Streptosporangiales</taxon>
        <taxon>Thermomonosporaceae</taxon>
        <taxon>Actinomadura</taxon>
    </lineage>
</organism>
<dbReference type="EMBL" id="WBMT01000001">
    <property type="protein sequence ID" value="KAB2352274.1"/>
    <property type="molecule type" value="Genomic_DNA"/>
</dbReference>
<reference evidence="2 3" key="1">
    <citation type="submission" date="2019-09" db="EMBL/GenBank/DDBJ databases">
        <title>Actinomadura physcomitrii sp. nov., a novel actinomycete isolated from moss [Physcomitrium sphaericum (Ludw) Fuernr].</title>
        <authorList>
            <person name="Zhuang X."/>
            <person name="Liu C."/>
        </authorList>
    </citation>
    <scope>NUCLEOTIDE SEQUENCE [LARGE SCALE GENOMIC DNA]</scope>
    <source>
        <strain evidence="2 3">HMC1</strain>
    </source>
</reference>
<evidence type="ECO:0008006" key="4">
    <source>
        <dbReference type="Google" id="ProtNLM"/>
    </source>
</evidence>
<keyword evidence="3" id="KW-1185">Reference proteome</keyword>
<accession>A0A6H9YXU9</accession>